<feature type="transmembrane region" description="Helical" evidence="8">
    <location>
        <begin position="124"/>
        <end position="146"/>
    </location>
</feature>
<protein>
    <submittedName>
        <fullName evidence="10">Major facilitator superfamily domain-containing protein</fullName>
    </submittedName>
</protein>
<feature type="compositionally biased region" description="Polar residues" evidence="7">
    <location>
        <begin position="42"/>
        <end position="59"/>
    </location>
</feature>
<feature type="transmembrane region" description="Helical" evidence="8">
    <location>
        <begin position="392"/>
        <end position="415"/>
    </location>
</feature>
<dbReference type="GO" id="GO:0012505">
    <property type="term" value="C:endomembrane system"/>
    <property type="evidence" value="ECO:0007669"/>
    <property type="project" value="UniProtKB-SubCell"/>
</dbReference>
<dbReference type="Gene3D" id="1.20.1250.20">
    <property type="entry name" value="MFS general substrate transporter like domains"/>
    <property type="match status" value="1"/>
</dbReference>
<dbReference type="FunFam" id="1.20.1250.20:FF:000308">
    <property type="entry name" value="MFS efflux transporter"/>
    <property type="match status" value="1"/>
</dbReference>
<evidence type="ECO:0000256" key="7">
    <source>
        <dbReference type="SAM" id="MobiDB-lite"/>
    </source>
</evidence>
<comment type="subcellular location">
    <subcellularLocation>
        <location evidence="1">Endomembrane system</location>
        <topology evidence="1">Multi-pass membrane protein</topology>
    </subcellularLocation>
</comment>
<evidence type="ECO:0000256" key="8">
    <source>
        <dbReference type="SAM" id="Phobius"/>
    </source>
</evidence>
<feature type="transmembrane region" description="Helical" evidence="8">
    <location>
        <begin position="217"/>
        <end position="238"/>
    </location>
</feature>
<feature type="transmembrane region" description="Helical" evidence="8">
    <location>
        <begin position="244"/>
        <end position="267"/>
    </location>
</feature>
<dbReference type="PROSITE" id="PS50850">
    <property type="entry name" value="MFS"/>
    <property type="match status" value="1"/>
</dbReference>
<dbReference type="FunFam" id="1.20.1250.20:FF:000286">
    <property type="entry name" value="MFS efflux transporter"/>
    <property type="match status" value="1"/>
</dbReference>
<dbReference type="InterPro" id="IPR011701">
    <property type="entry name" value="MFS"/>
</dbReference>
<sequence length="483" mass="51594">MALSNGSSTCVVTSPPPTQPKSTSIKTSELQSHQTGHILGPSPSTDTISLGSLAHQVQHQPPLTLESSPPNPSSPPAAETLESWNHPRTNLHRTLAAFFSLFLTGMNDATYGAVIPYIETHYSLSYIVVSLIFLSPMAGYTTSALLNPWIHTRFGQRGVAIVTPTCHVVAYVIVALHPPFPVLVVVYLLAGFGNGLADAAWNAWIGAMRNPNQVLGVLHALYGAGATVAPLCASALIVRGARPWYMWYWVMLGAAVVEFVSSVWAFWGADGRAYRESHPRVGERKGSRLKEALVTPASARVIWLMSFFLLGYVGAEVALGGWIVLFMIRERDGAAFGSGVVATGFWLGITVGRLVLGFVTPRIGEKLSIMIYLPLAAALQLIFWLVPSFLVSAIAVALQGFFLGPLFPAAVVACTKLLPKHLHVSGIGFAAAFGGSGGAIFPFAIGALAQAKGVQVLQPIILALLVMILGLWLGLPRMGRKRE</sequence>
<organism evidence="10 11">
    <name type="scientific">Elsinoe ampelina</name>
    <dbReference type="NCBI Taxonomy" id="302913"/>
    <lineage>
        <taxon>Eukaryota</taxon>
        <taxon>Fungi</taxon>
        <taxon>Dikarya</taxon>
        <taxon>Ascomycota</taxon>
        <taxon>Pezizomycotina</taxon>
        <taxon>Dothideomycetes</taxon>
        <taxon>Dothideomycetidae</taxon>
        <taxon>Myriangiales</taxon>
        <taxon>Elsinoaceae</taxon>
        <taxon>Elsinoe</taxon>
    </lineage>
</organism>
<evidence type="ECO:0000256" key="4">
    <source>
        <dbReference type="ARBA" id="ARBA00022692"/>
    </source>
</evidence>
<keyword evidence="11" id="KW-1185">Reference proteome</keyword>
<dbReference type="PANTHER" id="PTHR23514">
    <property type="entry name" value="BYPASS OF STOP CODON PROTEIN 6"/>
    <property type="match status" value="1"/>
</dbReference>
<evidence type="ECO:0000259" key="9">
    <source>
        <dbReference type="PROSITE" id="PS50850"/>
    </source>
</evidence>
<dbReference type="InterPro" id="IPR020846">
    <property type="entry name" value="MFS_dom"/>
</dbReference>
<dbReference type="InterPro" id="IPR036259">
    <property type="entry name" value="MFS_trans_sf"/>
</dbReference>
<feature type="transmembrane region" description="Helical" evidence="8">
    <location>
        <begin position="427"/>
        <end position="450"/>
    </location>
</feature>
<evidence type="ECO:0000256" key="5">
    <source>
        <dbReference type="ARBA" id="ARBA00022989"/>
    </source>
</evidence>
<keyword evidence="4 8" id="KW-0812">Transmembrane</keyword>
<dbReference type="GO" id="GO:0022857">
    <property type="term" value="F:transmembrane transporter activity"/>
    <property type="evidence" value="ECO:0007669"/>
    <property type="project" value="InterPro"/>
</dbReference>
<dbReference type="Proteomes" id="UP000799538">
    <property type="component" value="Unassembled WGS sequence"/>
</dbReference>
<evidence type="ECO:0000256" key="2">
    <source>
        <dbReference type="ARBA" id="ARBA00008335"/>
    </source>
</evidence>
<dbReference type="EMBL" id="ML992520">
    <property type="protein sequence ID" value="KAF2219105.1"/>
    <property type="molecule type" value="Genomic_DNA"/>
</dbReference>
<reference evidence="11" key="1">
    <citation type="journal article" date="2020" name="Stud. Mycol.">
        <title>101 Dothideomycetes genomes: A test case for predicting lifestyles and emergence of pathogens.</title>
        <authorList>
            <person name="Haridas S."/>
            <person name="Albert R."/>
            <person name="Binder M."/>
            <person name="Bloem J."/>
            <person name="LaButti K."/>
            <person name="Salamov A."/>
            <person name="Andreopoulos B."/>
            <person name="Baker S."/>
            <person name="Barry K."/>
            <person name="Bills G."/>
            <person name="Bluhm B."/>
            <person name="Cannon C."/>
            <person name="Castanera R."/>
            <person name="Culley D."/>
            <person name="Daum C."/>
            <person name="Ezra D."/>
            <person name="Gonzalez J."/>
            <person name="Henrissat B."/>
            <person name="Kuo A."/>
            <person name="Liang C."/>
            <person name="Lipzen A."/>
            <person name="Lutzoni F."/>
            <person name="Magnuson J."/>
            <person name="Mondo S."/>
            <person name="Nolan M."/>
            <person name="Ohm R."/>
            <person name="Pangilinan J."/>
            <person name="Park H.-J."/>
            <person name="Ramirez L."/>
            <person name="Alfaro M."/>
            <person name="Sun H."/>
            <person name="Tritt A."/>
            <person name="Yoshinaga Y."/>
            <person name="Zwiers L.-H."/>
            <person name="Turgeon B."/>
            <person name="Goodwin S."/>
            <person name="Spatafora J."/>
            <person name="Crous P."/>
            <person name="Grigoriev I."/>
        </authorList>
    </citation>
    <scope>NUCLEOTIDE SEQUENCE [LARGE SCALE GENOMIC DNA]</scope>
    <source>
        <strain evidence="11">CECT 20119</strain>
    </source>
</reference>
<feature type="transmembrane region" description="Helical" evidence="8">
    <location>
        <begin position="456"/>
        <end position="475"/>
    </location>
</feature>
<evidence type="ECO:0000256" key="6">
    <source>
        <dbReference type="ARBA" id="ARBA00023136"/>
    </source>
</evidence>
<dbReference type="AlphaFoldDB" id="A0A6A6G084"/>
<gene>
    <name evidence="10" type="ORF">BDZ85DRAFT_59487</name>
</gene>
<feature type="transmembrane region" description="Helical" evidence="8">
    <location>
        <begin position="334"/>
        <end position="355"/>
    </location>
</feature>
<keyword evidence="5 8" id="KW-1133">Transmembrane helix</keyword>
<accession>A0A6A6G084</accession>
<comment type="similarity">
    <text evidence="2">Belongs to the major facilitator superfamily.</text>
</comment>
<dbReference type="PANTHER" id="PTHR23514:SF3">
    <property type="entry name" value="BYPASS OF STOP CODON PROTEIN 6"/>
    <property type="match status" value="1"/>
</dbReference>
<keyword evidence="3" id="KW-0813">Transport</keyword>
<feature type="transmembrane region" description="Helical" evidence="8">
    <location>
        <begin position="95"/>
        <end position="118"/>
    </location>
</feature>
<feature type="compositionally biased region" description="Polar residues" evidence="7">
    <location>
        <begin position="1"/>
        <end position="12"/>
    </location>
</feature>
<evidence type="ECO:0000256" key="3">
    <source>
        <dbReference type="ARBA" id="ARBA00022448"/>
    </source>
</evidence>
<keyword evidence="6 8" id="KW-0472">Membrane</keyword>
<feature type="transmembrane region" description="Helical" evidence="8">
    <location>
        <begin position="301"/>
        <end position="328"/>
    </location>
</feature>
<dbReference type="Pfam" id="PF07690">
    <property type="entry name" value="MFS_1"/>
    <property type="match status" value="1"/>
</dbReference>
<evidence type="ECO:0000313" key="10">
    <source>
        <dbReference type="EMBL" id="KAF2219105.1"/>
    </source>
</evidence>
<dbReference type="GO" id="GO:0016020">
    <property type="term" value="C:membrane"/>
    <property type="evidence" value="ECO:0007669"/>
    <property type="project" value="TreeGrafter"/>
</dbReference>
<evidence type="ECO:0000256" key="1">
    <source>
        <dbReference type="ARBA" id="ARBA00004127"/>
    </source>
</evidence>
<feature type="domain" description="Major facilitator superfamily (MFS) profile" evidence="9">
    <location>
        <begin position="93"/>
        <end position="482"/>
    </location>
</feature>
<dbReference type="OrthoDB" id="413079at2759"/>
<dbReference type="SUPFAM" id="SSF103473">
    <property type="entry name" value="MFS general substrate transporter"/>
    <property type="match status" value="1"/>
</dbReference>
<feature type="region of interest" description="Disordered" evidence="7">
    <location>
        <begin position="1"/>
        <end position="82"/>
    </location>
</feature>
<name>A0A6A6G084_9PEZI</name>
<evidence type="ECO:0000313" key="11">
    <source>
        <dbReference type="Proteomes" id="UP000799538"/>
    </source>
</evidence>
<dbReference type="InterPro" id="IPR051788">
    <property type="entry name" value="MFS_Transporter"/>
</dbReference>
<proteinExistence type="inferred from homology"/>